<evidence type="ECO:0000256" key="1">
    <source>
        <dbReference type="SAM" id="Phobius"/>
    </source>
</evidence>
<name>A0A8X7UZZ5_BRACI</name>
<keyword evidence="1" id="KW-0472">Membrane</keyword>
<sequence length="115" mass="12993">MSPNSSKALVRQIAEPSSSARVVSFHTPRIVSFHNDVYHFHCWTAEFFFHLLILSVLLSGAATLTVIYVLVMTVVHAFVKCDLFPNDVAIAIRAEKPTQKKCSNSSRFWTQKIIK</sequence>
<evidence type="ECO:0000313" key="3">
    <source>
        <dbReference type="Proteomes" id="UP000886595"/>
    </source>
</evidence>
<reference evidence="2 3" key="1">
    <citation type="submission" date="2020-02" db="EMBL/GenBank/DDBJ databases">
        <authorList>
            <person name="Ma Q."/>
            <person name="Huang Y."/>
            <person name="Song X."/>
            <person name="Pei D."/>
        </authorList>
    </citation>
    <scope>NUCLEOTIDE SEQUENCE [LARGE SCALE GENOMIC DNA]</scope>
    <source>
        <strain evidence="2">Sxm20200214</strain>
        <tissue evidence="2">Leaf</tissue>
    </source>
</reference>
<dbReference type="AlphaFoldDB" id="A0A8X7UZZ5"/>
<accession>A0A8X7UZZ5</accession>
<gene>
    <name evidence="2" type="ORF">Bca52824_042725</name>
</gene>
<feature type="transmembrane region" description="Helical" evidence="1">
    <location>
        <begin position="47"/>
        <end position="71"/>
    </location>
</feature>
<comment type="caution">
    <text evidence="2">The sequence shown here is derived from an EMBL/GenBank/DDBJ whole genome shotgun (WGS) entry which is preliminary data.</text>
</comment>
<dbReference type="Proteomes" id="UP000886595">
    <property type="component" value="Unassembled WGS sequence"/>
</dbReference>
<keyword evidence="3" id="KW-1185">Reference proteome</keyword>
<dbReference type="EMBL" id="JAAMPC010000009">
    <property type="protein sequence ID" value="KAG2296056.1"/>
    <property type="molecule type" value="Genomic_DNA"/>
</dbReference>
<protein>
    <recommendedName>
        <fullName evidence="4">PRA1 family protein</fullName>
    </recommendedName>
</protein>
<proteinExistence type="predicted"/>
<keyword evidence="1" id="KW-0812">Transmembrane</keyword>
<keyword evidence="1" id="KW-1133">Transmembrane helix</keyword>
<evidence type="ECO:0008006" key="4">
    <source>
        <dbReference type="Google" id="ProtNLM"/>
    </source>
</evidence>
<evidence type="ECO:0000313" key="2">
    <source>
        <dbReference type="EMBL" id="KAG2296056.1"/>
    </source>
</evidence>
<organism evidence="2 3">
    <name type="scientific">Brassica carinata</name>
    <name type="common">Ethiopian mustard</name>
    <name type="synonym">Abyssinian cabbage</name>
    <dbReference type="NCBI Taxonomy" id="52824"/>
    <lineage>
        <taxon>Eukaryota</taxon>
        <taxon>Viridiplantae</taxon>
        <taxon>Streptophyta</taxon>
        <taxon>Embryophyta</taxon>
        <taxon>Tracheophyta</taxon>
        <taxon>Spermatophyta</taxon>
        <taxon>Magnoliopsida</taxon>
        <taxon>eudicotyledons</taxon>
        <taxon>Gunneridae</taxon>
        <taxon>Pentapetalae</taxon>
        <taxon>rosids</taxon>
        <taxon>malvids</taxon>
        <taxon>Brassicales</taxon>
        <taxon>Brassicaceae</taxon>
        <taxon>Brassiceae</taxon>
        <taxon>Brassica</taxon>
    </lineage>
</organism>